<feature type="compositionally biased region" description="Basic and acidic residues" evidence="1">
    <location>
        <begin position="33"/>
        <end position="44"/>
    </location>
</feature>
<accession>A0AAJ0U878</accession>
<organism evidence="3 4">
    <name type="scientific">Halochromatium glycolicum</name>
    <dbReference type="NCBI Taxonomy" id="85075"/>
    <lineage>
        <taxon>Bacteria</taxon>
        <taxon>Pseudomonadati</taxon>
        <taxon>Pseudomonadota</taxon>
        <taxon>Gammaproteobacteria</taxon>
        <taxon>Chromatiales</taxon>
        <taxon>Chromatiaceae</taxon>
        <taxon>Halochromatium</taxon>
    </lineage>
</organism>
<reference evidence="3" key="1">
    <citation type="submission" date="2017-08" db="EMBL/GenBank/DDBJ databases">
        <authorList>
            <person name="Imhoff J.F."/>
            <person name="Rahn T."/>
            <person name="Kuenzel S."/>
            <person name="Neulinger S.C."/>
        </authorList>
    </citation>
    <scope>NUCLEOTIDE SEQUENCE</scope>
    <source>
        <strain evidence="3">DSM 11080</strain>
    </source>
</reference>
<keyword evidence="2" id="KW-0732">Signal</keyword>
<reference evidence="3" key="2">
    <citation type="journal article" date="2020" name="Microorganisms">
        <title>Osmotic Adaptation and Compatible Solute Biosynthesis of Phototrophic Bacteria as Revealed from Genome Analyses.</title>
        <authorList>
            <person name="Imhoff J.F."/>
            <person name="Rahn T."/>
            <person name="Kunzel S."/>
            <person name="Keller A."/>
            <person name="Neulinger S.C."/>
        </authorList>
    </citation>
    <scope>NUCLEOTIDE SEQUENCE</scope>
    <source>
        <strain evidence="3">DSM 11080</strain>
    </source>
</reference>
<protein>
    <submittedName>
        <fullName evidence="3">Uncharacterized protein</fullName>
    </submittedName>
</protein>
<evidence type="ECO:0000256" key="1">
    <source>
        <dbReference type="SAM" id="MobiDB-lite"/>
    </source>
</evidence>
<evidence type="ECO:0000313" key="4">
    <source>
        <dbReference type="Proteomes" id="UP001296776"/>
    </source>
</evidence>
<name>A0AAJ0U878_9GAMM</name>
<dbReference type="AlphaFoldDB" id="A0AAJ0U878"/>
<feature type="signal peptide" evidence="2">
    <location>
        <begin position="1"/>
        <end position="25"/>
    </location>
</feature>
<dbReference type="RefSeq" id="WP_200348606.1">
    <property type="nucleotide sequence ID" value="NZ_NRSJ01000065.1"/>
</dbReference>
<evidence type="ECO:0000313" key="3">
    <source>
        <dbReference type="EMBL" id="MBK1707129.1"/>
    </source>
</evidence>
<comment type="caution">
    <text evidence="3">The sequence shown here is derived from an EMBL/GenBank/DDBJ whole genome shotgun (WGS) entry which is preliminary data.</text>
</comment>
<feature type="chain" id="PRO_5042491367" evidence="2">
    <location>
        <begin position="26"/>
        <end position="64"/>
    </location>
</feature>
<feature type="region of interest" description="Disordered" evidence="1">
    <location>
        <begin position="24"/>
        <end position="46"/>
    </location>
</feature>
<dbReference type="EMBL" id="NRSJ01000065">
    <property type="protein sequence ID" value="MBK1707129.1"/>
    <property type="molecule type" value="Genomic_DNA"/>
</dbReference>
<dbReference type="Proteomes" id="UP001296776">
    <property type="component" value="Unassembled WGS sequence"/>
</dbReference>
<evidence type="ECO:0000256" key="2">
    <source>
        <dbReference type="SAM" id="SignalP"/>
    </source>
</evidence>
<gene>
    <name evidence="3" type="ORF">CKO40_21985</name>
</gene>
<keyword evidence="4" id="KW-1185">Reference proteome</keyword>
<proteinExistence type="predicted"/>
<sequence>MPLFQVQTLFAVLVLLSTINTSGCAGTQQTVSEHTRRSTDRGSDVTDGITVYGTLSASISHIEH</sequence>